<evidence type="ECO:0000313" key="4">
    <source>
        <dbReference type="Proteomes" id="UP000316778"/>
    </source>
</evidence>
<sequence>MMMSTCVKKKMKHCFIYVILLLLPLLALRAQVKVSLVLSDNYTKAGHEAVQRLYASAPGLRGKCEIKVYAHTDFYSNDIAFLEASDLVFAYVHVTPVFEQAKPHLLKAISRGASVYALGATPAEEAYREAGVIFNAGVLQYFDQASIENFKNMILFRLDVDKGLKFPYGDVIRYPEAGIYSLNGDTVYTDLQAFRASYANYRPGKPWIGIYTFRYEILTGQHDYLDAHIQALERAGFNVMPFFGIPMQVSLKRYCLDSLGRATVSFLVTTSSLPGASPETLRGMFARIGVPVINAISLDQSAQEWEQSLTGLSVFSRTLHLGRPELTGQVQPMVTSSQETTVLPGSVRITEKRAIPGRVQRLVDRVLAWHRLQQEANREKHIALIYYVNPPGKENIGASYLNVLPATMYNILARMEQEGYDLGSIAPDSNRIFDDIMNRGRNIGHWAPAEISRLAENGLPVLVPVSEYKTWFATLSPRFQQQVLDKWGPPDSSRIMTWHDHNGNGYFVLPAVRYGKILLTPQPPRGWDADAEKMYHDVTLPPHHQYIAFYLYLRRRFRADAVIHVGTHGTHEWLNGKETGLNDDDAPEALIADLVNIYPYIVDDVGEGLQAKRRGMAVVVDHLTPPFDKAGLNPELKELAGLVNDYMAAADKSEMLASAKLKGISRLANRLGLLKDLGIKDSLAAEHIQRLEHYVQEIGERQTPFGLHTFGASPSPERVASTAAAIADRQGKLAPAARDSLLRDITEKIAASGRSELDALIAVLNGRYVPAAQGNDPLRNPASLPTGKNFYAFDPSKIPSEAVFAAGSQLAEEMIRQHRDRHKGQFPDKITFNLWSVETIRHEGVMEAQILQLMGVKPVYDGYGRVSGVALIPRDSLQRPRVDVVMIPSGLYRDMFPNLMELLDQAVSLVKQQEEPDNYLRQHALSMQQQLMQQGVQQDVAARLAGVRMFSVPSGAYGAGLENVVQASGTWDKEAQVADVYFNRMSHLYGQGFWGDKAETKNKTLPAGFSTQLLKGALSGTRAVVHSRSSNLYGALDNDDFFQYLGGTAMAVRAVDGSTPDVVVTNLSGAGAGEQESLDKYMGREMKTRYLNPAWINEMLDEGYAGARMINNVVSNLWGWQVTVPGAVEENKWQQLFDTYVNDQFQLDIKEKFRKSGNMHAYQVALSRMLEVVRKDYWHPVAATRNKLVKEYLQTVQETGLSCNENVCDNPALRGFIEDNTKDDPQLLESYKQQLADIKSTDNNGQQKTPGRNKDLKDKNVPDATLTPYEEGRKKNR</sequence>
<comment type="caution">
    <text evidence="3">The sequence shown here is derived from an EMBL/GenBank/DDBJ whole genome shotgun (WGS) entry which is preliminary data.</text>
</comment>
<dbReference type="Proteomes" id="UP000316778">
    <property type="component" value="Unassembled WGS sequence"/>
</dbReference>
<evidence type="ECO:0000313" key="3">
    <source>
        <dbReference type="EMBL" id="TWI84431.1"/>
    </source>
</evidence>
<dbReference type="CDD" id="cd10150">
    <property type="entry name" value="CobN_like"/>
    <property type="match status" value="1"/>
</dbReference>
<dbReference type="InterPro" id="IPR003672">
    <property type="entry name" value="CobN/Mg_chltase"/>
</dbReference>
<keyword evidence="4" id="KW-1185">Reference proteome</keyword>
<reference evidence="3 4" key="1">
    <citation type="journal article" date="2013" name="Stand. Genomic Sci.">
        <title>Genomic Encyclopedia of Type Strains, Phase I: The one thousand microbial genomes (KMG-I) project.</title>
        <authorList>
            <person name="Kyrpides N.C."/>
            <person name="Woyke T."/>
            <person name="Eisen J.A."/>
            <person name="Garrity G."/>
            <person name="Lilburn T.G."/>
            <person name="Beck B.J."/>
            <person name="Whitman W.B."/>
            <person name="Hugenholtz P."/>
            <person name="Klenk H.P."/>
        </authorList>
    </citation>
    <scope>NUCLEOTIDE SEQUENCE [LARGE SCALE GENOMIC DNA]</scope>
    <source>
        <strain evidence="3 4">DSM 13484</strain>
    </source>
</reference>
<feature type="domain" description="CobN/magnesium chelatase" evidence="2">
    <location>
        <begin position="140"/>
        <end position="743"/>
    </location>
</feature>
<evidence type="ECO:0000259" key="2">
    <source>
        <dbReference type="Pfam" id="PF02514"/>
    </source>
</evidence>
<feature type="compositionally biased region" description="Polar residues" evidence="1">
    <location>
        <begin position="1241"/>
        <end position="1250"/>
    </location>
</feature>
<protein>
    <submittedName>
        <fullName evidence="3">Cobaltochelatase CobN subunit</fullName>
    </submittedName>
</protein>
<feature type="compositionally biased region" description="Basic and acidic residues" evidence="1">
    <location>
        <begin position="1252"/>
        <end position="1261"/>
    </location>
</feature>
<name>A0A562ST55_CHIJA</name>
<dbReference type="EMBL" id="VLLG01000005">
    <property type="protein sequence ID" value="TWI84431.1"/>
    <property type="molecule type" value="Genomic_DNA"/>
</dbReference>
<dbReference type="AlphaFoldDB" id="A0A562ST55"/>
<dbReference type="Pfam" id="PF02514">
    <property type="entry name" value="CobN-Mg_chel"/>
    <property type="match status" value="1"/>
</dbReference>
<feature type="region of interest" description="Disordered" evidence="1">
    <location>
        <begin position="1237"/>
        <end position="1277"/>
    </location>
</feature>
<proteinExistence type="predicted"/>
<evidence type="ECO:0000256" key="1">
    <source>
        <dbReference type="SAM" id="MobiDB-lite"/>
    </source>
</evidence>
<dbReference type="PANTHER" id="PTHR44119:SF4">
    <property type="entry name" value="AEROBIC COBALTOCHELATASE SUBUNIT COBN"/>
    <property type="match status" value="1"/>
</dbReference>
<gene>
    <name evidence="3" type="ORF">LX66_4801</name>
</gene>
<accession>A0A562ST55</accession>
<organism evidence="3 4">
    <name type="scientific">Chitinophaga japonensis</name>
    <name type="common">Flexibacter japonensis</name>
    <dbReference type="NCBI Taxonomy" id="104662"/>
    <lineage>
        <taxon>Bacteria</taxon>
        <taxon>Pseudomonadati</taxon>
        <taxon>Bacteroidota</taxon>
        <taxon>Chitinophagia</taxon>
        <taxon>Chitinophagales</taxon>
        <taxon>Chitinophagaceae</taxon>
        <taxon>Chitinophaga</taxon>
    </lineage>
</organism>
<dbReference type="PANTHER" id="PTHR44119">
    <property type="entry name" value="MAGNESIUM-CHELATASE SUBUNIT CHLH, CHLOROPLASTIC"/>
    <property type="match status" value="1"/>
</dbReference>